<evidence type="ECO:0000259" key="1">
    <source>
        <dbReference type="Pfam" id="PF12652"/>
    </source>
</evidence>
<dbReference type="Proteomes" id="UP000190140">
    <property type="component" value="Unassembled WGS sequence"/>
</dbReference>
<dbReference type="AlphaFoldDB" id="A0A1V4I5X2"/>
<evidence type="ECO:0000313" key="2">
    <source>
        <dbReference type="EMBL" id="OPJ55376.1"/>
    </source>
</evidence>
<name>A0A1V4I5X2_9FIRM</name>
<dbReference type="RefSeq" id="WP_079412544.1">
    <property type="nucleotide sequence ID" value="NZ_MZGW01000005.1"/>
</dbReference>
<dbReference type="Pfam" id="PF12652">
    <property type="entry name" value="CotJB"/>
    <property type="match status" value="1"/>
</dbReference>
<proteinExistence type="predicted"/>
<dbReference type="PIRSF" id="PIRSF010606">
    <property type="entry name" value="Spore_coat_CotJB"/>
    <property type="match status" value="1"/>
</dbReference>
<reference evidence="2 3" key="1">
    <citation type="submission" date="2017-03" db="EMBL/GenBank/DDBJ databases">
        <title>Genome sequence of Clostridium thermoalcaliphilum DSM 7309.</title>
        <authorList>
            <person name="Poehlein A."/>
            <person name="Daniel R."/>
        </authorList>
    </citation>
    <scope>NUCLEOTIDE SEQUENCE [LARGE SCALE GENOMIC DNA]</scope>
    <source>
        <strain evidence="2 3">DSM 7309</strain>
    </source>
</reference>
<accession>A0A1V4I5X2</accession>
<dbReference type="InterPro" id="IPR024207">
    <property type="entry name" value="CotJB_dom"/>
</dbReference>
<gene>
    <name evidence="2" type="ORF">CLOTH_14340</name>
</gene>
<keyword evidence="3" id="KW-1185">Reference proteome</keyword>
<sequence>MKNICKEDLLRKIQELEFAAVDLNLYLDTHPCNQMALRDYNCITQELMNMKRLYEMNFGPLSNFGTAFNQYPFSWVNDPWPWETE</sequence>
<organism evidence="2 3">
    <name type="scientific">Alkalithermobacter paradoxus</name>
    <dbReference type="NCBI Taxonomy" id="29349"/>
    <lineage>
        <taxon>Bacteria</taxon>
        <taxon>Bacillati</taxon>
        <taxon>Bacillota</taxon>
        <taxon>Clostridia</taxon>
        <taxon>Peptostreptococcales</taxon>
        <taxon>Tepidibacteraceae</taxon>
        <taxon>Alkalithermobacter</taxon>
    </lineage>
</organism>
<dbReference type="InterPro" id="IPR016571">
    <property type="entry name" value="Spore_coat_assembly_CotJB"/>
</dbReference>
<evidence type="ECO:0000313" key="3">
    <source>
        <dbReference type="Proteomes" id="UP000190140"/>
    </source>
</evidence>
<dbReference type="OrthoDB" id="9804099at2"/>
<comment type="caution">
    <text evidence="2">The sequence shown here is derived from an EMBL/GenBank/DDBJ whole genome shotgun (WGS) entry which is preliminary data.</text>
</comment>
<dbReference type="STRING" id="29349.CLOTH_14340"/>
<feature type="domain" description="Protein CotJB" evidence="1">
    <location>
        <begin position="8"/>
        <end position="83"/>
    </location>
</feature>
<protein>
    <submittedName>
        <fullName evidence="2">CotJB protein</fullName>
    </submittedName>
</protein>
<dbReference type="EMBL" id="MZGW01000005">
    <property type="protein sequence ID" value="OPJ55376.1"/>
    <property type="molecule type" value="Genomic_DNA"/>
</dbReference>